<feature type="signal peptide" evidence="1">
    <location>
        <begin position="1"/>
        <end position="24"/>
    </location>
</feature>
<protein>
    <submittedName>
        <fullName evidence="2">Sugar ABC transporter substrate-binding protein</fullName>
    </submittedName>
</protein>
<dbReference type="SUPFAM" id="SSF53850">
    <property type="entry name" value="Periplasmic binding protein-like II"/>
    <property type="match status" value="1"/>
</dbReference>
<proteinExistence type="predicted"/>
<dbReference type="InterPro" id="IPR006059">
    <property type="entry name" value="SBP"/>
</dbReference>
<reference evidence="2" key="1">
    <citation type="submission" date="2023-10" db="EMBL/GenBank/DDBJ databases">
        <title>Complete genome sequence of Streptomyces sp. JL1001.</title>
        <authorList>
            <person name="Jiang L."/>
        </authorList>
    </citation>
    <scope>NUCLEOTIDE SEQUENCE</scope>
    <source>
        <strain evidence="2">JL1001</strain>
    </source>
</reference>
<dbReference type="Pfam" id="PF01547">
    <property type="entry name" value="SBP_bac_1"/>
    <property type="match status" value="1"/>
</dbReference>
<dbReference type="PANTHER" id="PTHR43649">
    <property type="entry name" value="ARABINOSE-BINDING PROTEIN-RELATED"/>
    <property type="match status" value="1"/>
</dbReference>
<evidence type="ECO:0000313" key="2">
    <source>
        <dbReference type="EMBL" id="XCN12725.1"/>
    </source>
</evidence>
<dbReference type="InterPro" id="IPR050490">
    <property type="entry name" value="Bact_solute-bd_prot1"/>
</dbReference>
<dbReference type="AlphaFoldDB" id="A0AAU8KAF0"/>
<name>A0AAU8KAF0_9ACTN</name>
<evidence type="ECO:0000256" key="1">
    <source>
        <dbReference type="SAM" id="SignalP"/>
    </source>
</evidence>
<dbReference type="CDD" id="cd13585">
    <property type="entry name" value="PBP2_TMBP_like"/>
    <property type="match status" value="1"/>
</dbReference>
<feature type="chain" id="PRO_5043930472" evidence="1">
    <location>
        <begin position="25"/>
        <end position="441"/>
    </location>
</feature>
<dbReference type="Gene3D" id="3.40.190.10">
    <property type="entry name" value="Periplasmic binding protein-like II"/>
    <property type="match status" value="1"/>
</dbReference>
<accession>A0AAU8KAF0</accession>
<dbReference type="PANTHER" id="PTHR43649:SF12">
    <property type="entry name" value="DIACETYLCHITOBIOSE BINDING PROTEIN DASA"/>
    <property type="match status" value="1"/>
</dbReference>
<organism evidence="2">
    <name type="scientific">Streptomyces sp. JL1001</name>
    <dbReference type="NCBI Taxonomy" id="3078227"/>
    <lineage>
        <taxon>Bacteria</taxon>
        <taxon>Bacillati</taxon>
        <taxon>Actinomycetota</taxon>
        <taxon>Actinomycetes</taxon>
        <taxon>Kitasatosporales</taxon>
        <taxon>Streptomycetaceae</taxon>
        <taxon>Streptomyces</taxon>
    </lineage>
</organism>
<gene>
    <name evidence="2" type="ORF">R1Y80_03315</name>
</gene>
<dbReference type="PROSITE" id="PS51257">
    <property type="entry name" value="PROKAR_LIPOPROTEIN"/>
    <property type="match status" value="1"/>
</dbReference>
<sequence length="441" mass="47669">MARPRSPRLIAVSLAITCALTASACSSASTGAAGSQGDGKGTIEFWSMPFWIGQDDKVQQLVDEFNASQSDVKVNLTQLEWKDGREKIKQAMAAGQGPDVWLMNNGLELDYLKAGSLAPLSDLGYTQADLAKFTDLVKVNEYEDKLYGAPLYFDATVMLYRTDVLEKYGYEKPPATWDELKTTASAITKKSAADGSKISGWQFKGMDDHVNAINSTWESFLCQAGGSLTSPDYTKSTQNTEAGKTTMNYMRSFYQDKTSPVGTSALNGFIDGKVAMFSFYQSVIANVETGGAKTEGKWAVAPMPEGPKSGCSMVGGHSLVANAGSQETKAAGTFMKWLASPERSAQYMDFHAIFPYDPAKVEPAVKAAYDEKTKGDANWTAILEQAGRNTPDLVLQDRHGWSTRWEKQKSAIVAGVNGQSSVDGSLSAIDEEVGKALDAER</sequence>
<dbReference type="RefSeq" id="WP_354596364.1">
    <property type="nucleotide sequence ID" value="NZ_CP136798.1"/>
</dbReference>
<keyword evidence="1" id="KW-0732">Signal</keyword>
<dbReference type="EMBL" id="CP136798">
    <property type="protein sequence ID" value="XCN12725.1"/>
    <property type="molecule type" value="Genomic_DNA"/>
</dbReference>